<keyword evidence="3" id="KW-1185">Reference proteome</keyword>
<dbReference type="EMBL" id="PGGS01000241">
    <property type="protein sequence ID" value="PNH06357.1"/>
    <property type="molecule type" value="Genomic_DNA"/>
</dbReference>
<evidence type="ECO:0000313" key="2">
    <source>
        <dbReference type="EMBL" id="PNH06357.1"/>
    </source>
</evidence>
<comment type="caution">
    <text evidence="2">The sequence shown here is derived from an EMBL/GenBank/DDBJ whole genome shotgun (WGS) entry which is preliminary data.</text>
</comment>
<organism evidence="2 3">
    <name type="scientific">Tetrabaena socialis</name>
    <dbReference type="NCBI Taxonomy" id="47790"/>
    <lineage>
        <taxon>Eukaryota</taxon>
        <taxon>Viridiplantae</taxon>
        <taxon>Chlorophyta</taxon>
        <taxon>core chlorophytes</taxon>
        <taxon>Chlorophyceae</taxon>
        <taxon>CS clade</taxon>
        <taxon>Chlamydomonadales</taxon>
        <taxon>Tetrabaenaceae</taxon>
        <taxon>Tetrabaena</taxon>
    </lineage>
</organism>
<feature type="compositionally biased region" description="Basic and acidic residues" evidence="1">
    <location>
        <begin position="62"/>
        <end position="73"/>
    </location>
</feature>
<dbReference type="Proteomes" id="UP000236333">
    <property type="component" value="Unassembled WGS sequence"/>
</dbReference>
<proteinExistence type="predicted"/>
<dbReference type="AlphaFoldDB" id="A0A2J8A1F8"/>
<gene>
    <name evidence="2" type="ORF">TSOC_007266</name>
</gene>
<protein>
    <submittedName>
        <fullName evidence="2">Uncharacterized protein</fullName>
    </submittedName>
</protein>
<sequence>MQGSRMELFRASGTREQTAPMLTEITVMTESALTLPKNDIHRPIRIARRAAMKNVLSPISETKMREKAARKPDLPSGPLNRTSCTSKGRRGHRPSATHLFESLGGELAPAADAARQASGLGPYGKLCAAATRSSVRRESLP</sequence>
<accession>A0A2J8A1F8</accession>
<evidence type="ECO:0000256" key="1">
    <source>
        <dbReference type="SAM" id="MobiDB-lite"/>
    </source>
</evidence>
<evidence type="ECO:0000313" key="3">
    <source>
        <dbReference type="Proteomes" id="UP000236333"/>
    </source>
</evidence>
<feature type="region of interest" description="Disordered" evidence="1">
    <location>
        <begin position="57"/>
        <end position="99"/>
    </location>
</feature>
<name>A0A2J8A1F8_9CHLO</name>
<reference evidence="2 3" key="1">
    <citation type="journal article" date="2017" name="Mol. Biol. Evol.">
        <title>The 4-celled Tetrabaena socialis nuclear genome reveals the essential components for genetic control of cell number at the origin of multicellularity in the volvocine lineage.</title>
        <authorList>
            <person name="Featherston J."/>
            <person name="Arakaki Y."/>
            <person name="Hanschen E.R."/>
            <person name="Ferris P.J."/>
            <person name="Michod R.E."/>
            <person name="Olson B.J.S.C."/>
            <person name="Nozaki H."/>
            <person name="Durand P.M."/>
        </authorList>
    </citation>
    <scope>NUCLEOTIDE SEQUENCE [LARGE SCALE GENOMIC DNA]</scope>
    <source>
        <strain evidence="2 3">NIES-571</strain>
    </source>
</reference>